<organism evidence="2 3">
    <name type="scientific">Nocardiopsis akebiae</name>
    <dbReference type="NCBI Taxonomy" id="2831968"/>
    <lineage>
        <taxon>Bacteria</taxon>
        <taxon>Bacillati</taxon>
        <taxon>Actinomycetota</taxon>
        <taxon>Actinomycetes</taxon>
        <taxon>Streptosporangiales</taxon>
        <taxon>Nocardiopsidaceae</taxon>
        <taxon>Nocardiopsis</taxon>
    </lineage>
</organism>
<feature type="transmembrane region" description="Helical" evidence="1">
    <location>
        <begin position="18"/>
        <end position="37"/>
    </location>
</feature>
<keyword evidence="3" id="KW-1185">Reference proteome</keyword>
<protein>
    <submittedName>
        <fullName evidence="2">Uncharacterized protein</fullName>
    </submittedName>
</protein>
<accession>A0ABX8CFY4</accession>
<keyword evidence="1" id="KW-1133">Transmembrane helix</keyword>
<keyword evidence="1" id="KW-0472">Membrane</keyword>
<name>A0ABX8CFY4_9ACTN</name>
<evidence type="ECO:0000256" key="1">
    <source>
        <dbReference type="SAM" id="Phobius"/>
    </source>
</evidence>
<keyword evidence="1" id="KW-0812">Transmembrane</keyword>
<gene>
    <name evidence="2" type="ORF">KGD83_00070</name>
</gene>
<evidence type="ECO:0000313" key="2">
    <source>
        <dbReference type="EMBL" id="QUX31523.1"/>
    </source>
</evidence>
<reference evidence="3" key="1">
    <citation type="submission" date="2021-05" db="EMBL/GenBank/DDBJ databases">
        <title>Direct Submission.</title>
        <authorList>
            <person name="Li K."/>
            <person name="Gao J."/>
        </authorList>
    </citation>
    <scope>NUCLEOTIDE SEQUENCE [LARGE SCALE GENOMIC DNA]</scope>
    <source>
        <strain evidence="3">HDS12</strain>
    </source>
</reference>
<proteinExistence type="predicted"/>
<dbReference type="Proteomes" id="UP000678016">
    <property type="component" value="Chromosome"/>
</dbReference>
<dbReference type="EMBL" id="CP074132">
    <property type="protein sequence ID" value="QUX31523.1"/>
    <property type="molecule type" value="Genomic_DNA"/>
</dbReference>
<sequence>MVYRTAAAPTPTGTALRIVGNVSTGILAVLCVVVPVLRLSVGWPRFPVPYEGQRRRGSGDGRR</sequence>
<evidence type="ECO:0000313" key="3">
    <source>
        <dbReference type="Proteomes" id="UP000678016"/>
    </source>
</evidence>